<evidence type="ECO:0000256" key="4">
    <source>
        <dbReference type="ARBA" id="ARBA00022730"/>
    </source>
</evidence>
<keyword evidence="2 10" id="KW-0690">Ribosome biogenesis</keyword>
<keyword evidence="9 10" id="KW-0342">GTP-binding</keyword>
<comment type="subcellular location">
    <subcellularLocation>
        <location evidence="10">Cytoplasm</location>
    </subcellularLocation>
</comment>
<evidence type="ECO:0000256" key="7">
    <source>
        <dbReference type="ARBA" id="ARBA00022833"/>
    </source>
</evidence>
<keyword evidence="1 10" id="KW-0963">Cytoplasm</keyword>
<dbReference type="Gene3D" id="1.10.40.50">
    <property type="entry name" value="Probable gtpase engc, domain 3"/>
    <property type="match status" value="1"/>
</dbReference>
<feature type="binding site" evidence="10">
    <location>
        <position position="300"/>
    </location>
    <ligand>
        <name>Zn(2+)</name>
        <dbReference type="ChEBI" id="CHEBI:29105"/>
    </ligand>
</feature>
<proteinExistence type="inferred from homology"/>
<evidence type="ECO:0000259" key="11">
    <source>
        <dbReference type="PROSITE" id="PS50936"/>
    </source>
</evidence>
<sequence>MMKTTMDLDALGFSEWHAGVALAALEPNLQWARVVAVDREAWVVRAASGECVAELAGRFRFGVEEGLDLPGVGDWVTVQVVSPDRAVIHAVGPRRSVLSRKSPGREMAPQLIAANLDAALVVQSCHYDLNTRRLERYLVACREGGVEPVVLLNKADLVDEDELAGLVCDLRGAGITGQIIPLSGVTGQGLDRVEALLEPGKTYGLVGSSGVGKSTLINRLLGREVMATQGVSGTGEGTHTTTRRQLLTLPNGAMVIDTPGIRELGLVGASEGLDESFADIKALAGSCRFGDCTHESEPGCAVRQALAEGSLSEERFRSYQKLGREIEHHDRSYLEKRRKDRAFGRHVRAVMRGKPR</sequence>
<comment type="function">
    <text evidence="10">One of several proteins that assist in the late maturation steps of the functional core of the 30S ribosomal subunit. Helps release RbfA from mature subunits. May play a role in the assembly of ribosomal proteins into the subunit. Circularly permuted GTPase that catalyzes slow GTP hydrolysis, GTPase activity is stimulated by the 30S ribosomal subunit.</text>
</comment>
<evidence type="ECO:0000256" key="2">
    <source>
        <dbReference type="ARBA" id="ARBA00022517"/>
    </source>
</evidence>
<protein>
    <recommendedName>
        <fullName evidence="10">Small ribosomal subunit biogenesis GTPase RsgA</fullName>
        <ecNumber evidence="10">3.6.1.-</ecNumber>
    </recommendedName>
</protein>
<dbReference type="CDD" id="cd01854">
    <property type="entry name" value="YjeQ_EngC"/>
    <property type="match status" value="1"/>
</dbReference>
<keyword evidence="5 10" id="KW-0547">Nucleotide-binding</keyword>
<evidence type="ECO:0000256" key="9">
    <source>
        <dbReference type="ARBA" id="ARBA00023134"/>
    </source>
</evidence>
<accession>A0ABZ1C313</accession>
<dbReference type="Gene3D" id="3.40.50.300">
    <property type="entry name" value="P-loop containing nucleotide triphosphate hydrolases"/>
    <property type="match status" value="1"/>
</dbReference>
<dbReference type="PROSITE" id="PS50936">
    <property type="entry name" value="ENGC_GTPASE"/>
    <property type="match status" value="1"/>
</dbReference>
<evidence type="ECO:0000256" key="3">
    <source>
        <dbReference type="ARBA" id="ARBA00022723"/>
    </source>
</evidence>
<evidence type="ECO:0000256" key="1">
    <source>
        <dbReference type="ARBA" id="ARBA00022490"/>
    </source>
</evidence>
<feature type="binding site" evidence="10">
    <location>
        <begin position="207"/>
        <end position="215"/>
    </location>
    <ligand>
        <name>GTP</name>
        <dbReference type="ChEBI" id="CHEBI:37565"/>
    </ligand>
</feature>
<comment type="similarity">
    <text evidence="10">Belongs to the TRAFAC class YlqF/YawG GTPase family. RsgA subfamily.</text>
</comment>
<dbReference type="SUPFAM" id="SSF52540">
    <property type="entry name" value="P-loop containing nucleoside triphosphate hydrolases"/>
    <property type="match status" value="1"/>
</dbReference>
<keyword evidence="14" id="KW-1185">Reference proteome</keyword>
<keyword evidence="4 10" id="KW-0699">rRNA-binding</keyword>
<dbReference type="HAMAP" id="MF_01820">
    <property type="entry name" value="GTPase_RsgA"/>
    <property type="match status" value="1"/>
</dbReference>
<reference evidence="13 14" key="1">
    <citation type="submission" date="2023-12" db="EMBL/GenBank/DDBJ databases">
        <title>Description of an unclassified Opitutus bacterium of Verrucomicrobiota.</title>
        <authorList>
            <person name="Zhang D.-F."/>
        </authorList>
    </citation>
    <scope>NUCLEOTIDE SEQUENCE [LARGE SCALE GENOMIC DNA]</scope>
    <source>
        <strain evidence="13 14">WL0086</strain>
    </source>
</reference>
<dbReference type="PROSITE" id="PS51721">
    <property type="entry name" value="G_CP"/>
    <property type="match status" value="1"/>
</dbReference>
<feature type="binding site" evidence="10">
    <location>
        <position position="292"/>
    </location>
    <ligand>
        <name>Zn(2+)</name>
        <dbReference type="ChEBI" id="CHEBI:29105"/>
    </ligand>
</feature>
<feature type="binding site" evidence="10">
    <location>
        <position position="294"/>
    </location>
    <ligand>
        <name>Zn(2+)</name>
        <dbReference type="ChEBI" id="CHEBI:29105"/>
    </ligand>
</feature>
<keyword evidence="8 10" id="KW-0694">RNA-binding</keyword>
<feature type="domain" description="CP-type G" evidence="12">
    <location>
        <begin position="104"/>
        <end position="264"/>
    </location>
</feature>
<feature type="binding site" evidence="10">
    <location>
        <begin position="153"/>
        <end position="156"/>
    </location>
    <ligand>
        <name>GTP</name>
        <dbReference type="ChEBI" id="CHEBI:37565"/>
    </ligand>
</feature>
<keyword evidence="6 10" id="KW-0378">Hydrolase</keyword>
<dbReference type="PANTHER" id="PTHR32120:SF10">
    <property type="entry name" value="SMALL RIBOSOMAL SUBUNIT BIOGENESIS GTPASE RSGA"/>
    <property type="match status" value="1"/>
</dbReference>
<dbReference type="EC" id="3.6.1.-" evidence="10"/>
<dbReference type="NCBIfam" id="TIGR00157">
    <property type="entry name" value="ribosome small subunit-dependent GTPase A"/>
    <property type="match status" value="1"/>
</dbReference>
<dbReference type="RefSeq" id="WP_221033183.1">
    <property type="nucleotide sequence ID" value="NZ_CP139781.1"/>
</dbReference>
<name>A0ABZ1C313_9BACT</name>
<comment type="subunit">
    <text evidence="10">Monomer. Associates with 30S ribosomal subunit, binds 16S rRNA.</text>
</comment>
<evidence type="ECO:0000313" key="14">
    <source>
        <dbReference type="Proteomes" id="UP000738431"/>
    </source>
</evidence>
<dbReference type="Pfam" id="PF03193">
    <property type="entry name" value="RsgA_GTPase"/>
    <property type="match status" value="1"/>
</dbReference>
<dbReference type="InterPro" id="IPR004881">
    <property type="entry name" value="Ribosome_biogen_GTPase_RsgA"/>
</dbReference>
<evidence type="ECO:0000256" key="8">
    <source>
        <dbReference type="ARBA" id="ARBA00022884"/>
    </source>
</evidence>
<keyword evidence="7 10" id="KW-0862">Zinc</keyword>
<dbReference type="Proteomes" id="UP000738431">
    <property type="component" value="Chromosome"/>
</dbReference>
<gene>
    <name evidence="10 13" type="primary">rsgA</name>
    <name evidence="13" type="ORF">K1X11_013125</name>
</gene>
<keyword evidence="3 10" id="KW-0479">Metal-binding</keyword>
<dbReference type="InterPro" id="IPR027417">
    <property type="entry name" value="P-loop_NTPase"/>
</dbReference>
<evidence type="ECO:0000256" key="5">
    <source>
        <dbReference type="ARBA" id="ARBA00022741"/>
    </source>
</evidence>
<dbReference type="InterPro" id="IPR010914">
    <property type="entry name" value="RsgA_GTPase_dom"/>
</dbReference>
<feature type="domain" description="EngC GTPase" evidence="11">
    <location>
        <begin position="114"/>
        <end position="262"/>
    </location>
</feature>
<dbReference type="InterPro" id="IPR030378">
    <property type="entry name" value="G_CP_dom"/>
</dbReference>
<evidence type="ECO:0000256" key="6">
    <source>
        <dbReference type="ARBA" id="ARBA00022801"/>
    </source>
</evidence>
<dbReference type="EMBL" id="CP139781">
    <property type="protein sequence ID" value="WRQ85747.1"/>
    <property type="molecule type" value="Genomic_DNA"/>
</dbReference>
<comment type="cofactor">
    <cofactor evidence="10">
        <name>Zn(2+)</name>
        <dbReference type="ChEBI" id="CHEBI:29105"/>
    </cofactor>
    <text evidence="10">Binds 1 zinc ion per subunit.</text>
</comment>
<evidence type="ECO:0000259" key="12">
    <source>
        <dbReference type="PROSITE" id="PS51721"/>
    </source>
</evidence>
<evidence type="ECO:0000313" key="13">
    <source>
        <dbReference type="EMBL" id="WRQ85747.1"/>
    </source>
</evidence>
<evidence type="ECO:0000256" key="10">
    <source>
        <dbReference type="HAMAP-Rule" id="MF_01820"/>
    </source>
</evidence>
<organism evidence="13 14">
    <name type="scientific">Actomonas aquatica</name>
    <dbReference type="NCBI Taxonomy" id="2866162"/>
    <lineage>
        <taxon>Bacteria</taxon>
        <taxon>Pseudomonadati</taxon>
        <taxon>Verrucomicrobiota</taxon>
        <taxon>Opitutia</taxon>
        <taxon>Opitutales</taxon>
        <taxon>Opitutaceae</taxon>
        <taxon>Actomonas</taxon>
    </lineage>
</organism>
<feature type="binding site" evidence="10">
    <location>
        <position position="287"/>
    </location>
    <ligand>
        <name>Zn(2+)</name>
        <dbReference type="ChEBI" id="CHEBI:29105"/>
    </ligand>
</feature>
<dbReference type="PANTHER" id="PTHR32120">
    <property type="entry name" value="SMALL RIBOSOMAL SUBUNIT BIOGENESIS GTPASE RSGA"/>
    <property type="match status" value="1"/>
</dbReference>